<protein>
    <submittedName>
        <fullName evidence="2">Uncharacterized protein</fullName>
    </submittedName>
</protein>
<evidence type="ECO:0000313" key="3">
    <source>
        <dbReference type="Proteomes" id="UP000604117"/>
    </source>
</evidence>
<keyword evidence="1" id="KW-0472">Membrane</keyword>
<dbReference type="EMBL" id="BONE01000020">
    <property type="protein sequence ID" value="GIF73350.1"/>
    <property type="molecule type" value="Genomic_DNA"/>
</dbReference>
<reference evidence="2 3" key="1">
    <citation type="submission" date="2021-01" db="EMBL/GenBank/DDBJ databases">
        <title>Whole genome shotgun sequence of Asanoa siamensis NBRC 107932.</title>
        <authorList>
            <person name="Komaki H."/>
            <person name="Tamura T."/>
        </authorList>
    </citation>
    <scope>NUCLEOTIDE SEQUENCE [LARGE SCALE GENOMIC DNA]</scope>
    <source>
        <strain evidence="2 3">NBRC 107932</strain>
    </source>
</reference>
<name>A0ABQ4CPX8_9ACTN</name>
<gene>
    <name evidence="2" type="ORF">Asi02nite_28680</name>
</gene>
<keyword evidence="1" id="KW-1133">Transmembrane helix</keyword>
<evidence type="ECO:0000313" key="2">
    <source>
        <dbReference type="EMBL" id="GIF73350.1"/>
    </source>
</evidence>
<keyword evidence="1" id="KW-0812">Transmembrane</keyword>
<sequence length="95" mass="10342">MSDEERRQAVDDARVEVWQLQWEAHRNFRSATANACMFFGLIAAFNVFSGGADVPAYLLMIVGGLLGAASYVVKDWRVVAIAVALVAGGIVWVLL</sequence>
<evidence type="ECO:0000256" key="1">
    <source>
        <dbReference type="SAM" id="Phobius"/>
    </source>
</evidence>
<comment type="caution">
    <text evidence="2">The sequence shown here is derived from an EMBL/GenBank/DDBJ whole genome shotgun (WGS) entry which is preliminary data.</text>
</comment>
<proteinExistence type="predicted"/>
<organism evidence="2 3">
    <name type="scientific">Asanoa siamensis</name>
    <dbReference type="NCBI Taxonomy" id="926357"/>
    <lineage>
        <taxon>Bacteria</taxon>
        <taxon>Bacillati</taxon>
        <taxon>Actinomycetota</taxon>
        <taxon>Actinomycetes</taxon>
        <taxon>Micromonosporales</taxon>
        <taxon>Micromonosporaceae</taxon>
        <taxon>Asanoa</taxon>
    </lineage>
</organism>
<keyword evidence="3" id="KW-1185">Reference proteome</keyword>
<feature type="transmembrane region" description="Helical" evidence="1">
    <location>
        <begin position="78"/>
        <end position="94"/>
    </location>
</feature>
<accession>A0ABQ4CPX8</accession>
<dbReference type="Proteomes" id="UP000604117">
    <property type="component" value="Unassembled WGS sequence"/>
</dbReference>